<feature type="domain" description="VOC" evidence="1">
    <location>
        <begin position="2"/>
        <end position="124"/>
    </location>
</feature>
<accession>A0ABW4JIN4</accession>
<dbReference type="Proteomes" id="UP001597079">
    <property type="component" value="Unassembled WGS sequence"/>
</dbReference>
<keyword evidence="3" id="KW-1185">Reference proteome</keyword>
<organism evidence="2 3">
    <name type="scientific">Alicyclobacillus fodiniaquatilis</name>
    <dbReference type="NCBI Taxonomy" id="1661150"/>
    <lineage>
        <taxon>Bacteria</taxon>
        <taxon>Bacillati</taxon>
        <taxon>Bacillota</taxon>
        <taxon>Bacilli</taxon>
        <taxon>Bacillales</taxon>
        <taxon>Alicyclobacillaceae</taxon>
        <taxon>Alicyclobacillus</taxon>
    </lineage>
</organism>
<dbReference type="SUPFAM" id="SSF54593">
    <property type="entry name" value="Glyoxalase/Bleomycin resistance protein/Dihydroxybiphenyl dioxygenase"/>
    <property type="match status" value="1"/>
</dbReference>
<comment type="caution">
    <text evidence="2">The sequence shown here is derived from an EMBL/GenBank/DDBJ whole genome shotgun (WGS) entry which is preliminary data.</text>
</comment>
<protein>
    <submittedName>
        <fullName evidence="2">VOC family protein</fullName>
    </submittedName>
</protein>
<dbReference type="InterPro" id="IPR029068">
    <property type="entry name" value="Glyas_Bleomycin-R_OHBP_Dase"/>
</dbReference>
<dbReference type="Gene3D" id="3.10.180.10">
    <property type="entry name" value="2,3-Dihydroxybiphenyl 1,2-Dioxygenase, domain 1"/>
    <property type="match status" value="1"/>
</dbReference>
<name>A0ABW4JIN4_9BACL</name>
<proteinExistence type="predicted"/>
<sequence length="129" mass="14943">MRTSWVEICVSHLDESVVWFENVLGFKAIEHDEHYAGLRRGETTILLGSDKGDYWQSERSRLPEPGTRGAGVEIVLLVDNVQQVYETARQAGAEIVRPLEVWPWHMKQFWVRHPDGYLLRPAERITEAE</sequence>
<dbReference type="EMBL" id="JBHUCX010000044">
    <property type="protein sequence ID" value="MFD1676242.1"/>
    <property type="molecule type" value="Genomic_DNA"/>
</dbReference>
<dbReference type="Pfam" id="PF00903">
    <property type="entry name" value="Glyoxalase"/>
    <property type="match status" value="1"/>
</dbReference>
<dbReference type="PROSITE" id="PS51819">
    <property type="entry name" value="VOC"/>
    <property type="match status" value="1"/>
</dbReference>
<dbReference type="InterPro" id="IPR037523">
    <property type="entry name" value="VOC_core"/>
</dbReference>
<evidence type="ECO:0000259" key="1">
    <source>
        <dbReference type="PROSITE" id="PS51819"/>
    </source>
</evidence>
<reference evidence="3" key="1">
    <citation type="journal article" date="2019" name="Int. J. Syst. Evol. Microbiol.">
        <title>The Global Catalogue of Microorganisms (GCM) 10K type strain sequencing project: providing services to taxonomists for standard genome sequencing and annotation.</title>
        <authorList>
            <consortium name="The Broad Institute Genomics Platform"/>
            <consortium name="The Broad Institute Genome Sequencing Center for Infectious Disease"/>
            <person name="Wu L."/>
            <person name="Ma J."/>
        </authorList>
    </citation>
    <scope>NUCLEOTIDE SEQUENCE [LARGE SCALE GENOMIC DNA]</scope>
    <source>
        <strain evidence="3">CGMCC 1.12286</strain>
    </source>
</reference>
<evidence type="ECO:0000313" key="2">
    <source>
        <dbReference type="EMBL" id="MFD1676242.1"/>
    </source>
</evidence>
<gene>
    <name evidence="2" type="ORF">ACFSB2_16175</name>
</gene>
<evidence type="ECO:0000313" key="3">
    <source>
        <dbReference type="Proteomes" id="UP001597079"/>
    </source>
</evidence>
<dbReference type="InterPro" id="IPR004360">
    <property type="entry name" value="Glyas_Fos-R_dOase_dom"/>
</dbReference>
<dbReference type="RefSeq" id="WP_377944127.1">
    <property type="nucleotide sequence ID" value="NZ_JBHUCX010000044.1"/>
</dbReference>